<dbReference type="InterPro" id="IPR024171">
    <property type="entry name" value="SRK-like_kinase"/>
</dbReference>
<gene>
    <name evidence="23" type="primary">LOC113699619</name>
</gene>
<dbReference type="PROSITE" id="PS50011">
    <property type="entry name" value="PROTEIN_KINASE_DOM"/>
    <property type="match status" value="1"/>
</dbReference>
<dbReference type="PROSITE" id="PS00107">
    <property type="entry name" value="PROTEIN_KINASE_ATP"/>
    <property type="match status" value="1"/>
</dbReference>
<dbReference type="Pfam" id="PF07714">
    <property type="entry name" value="PK_Tyr_Ser-Thr"/>
    <property type="match status" value="1"/>
</dbReference>
<evidence type="ECO:0000313" key="23">
    <source>
        <dbReference type="RefSeq" id="XP_027075792.2"/>
    </source>
</evidence>
<feature type="binding site" evidence="18">
    <location>
        <position position="564"/>
    </location>
    <ligand>
        <name>ATP</name>
        <dbReference type="ChEBI" id="CHEBI:30616"/>
    </ligand>
</feature>
<keyword evidence="4 17" id="KW-0808">Transferase</keyword>
<protein>
    <recommendedName>
        <fullName evidence="17">Receptor-like serine/threonine-protein kinase</fullName>
        <ecNumber evidence="17">2.7.11.1</ecNumber>
    </recommendedName>
</protein>
<keyword evidence="22" id="KW-1185">Reference proteome</keyword>
<dbReference type="PANTHER" id="PTHR47976">
    <property type="entry name" value="G-TYPE LECTIN S-RECEPTOR-LIKE SERINE/THREONINE-PROTEIN KINASE SD2-5"/>
    <property type="match status" value="1"/>
</dbReference>
<dbReference type="InterPro" id="IPR036426">
    <property type="entry name" value="Bulb-type_lectin_dom_sf"/>
</dbReference>
<dbReference type="PIRSF" id="PIRSF000641">
    <property type="entry name" value="SRK"/>
    <property type="match status" value="1"/>
</dbReference>
<keyword evidence="5 19" id="KW-0812">Transmembrane</keyword>
<dbReference type="GO" id="GO:0005524">
    <property type="term" value="F:ATP binding"/>
    <property type="evidence" value="ECO:0007669"/>
    <property type="project" value="UniProtKB-UniRule"/>
</dbReference>
<feature type="domain" description="Bulb-type lectin" evidence="21">
    <location>
        <begin position="186"/>
        <end position="312"/>
    </location>
</feature>
<keyword evidence="12" id="KW-1015">Disulfide bond</keyword>
<reference evidence="23" key="2">
    <citation type="submission" date="2025-08" db="UniProtKB">
        <authorList>
            <consortium name="RefSeq"/>
        </authorList>
    </citation>
    <scope>IDENTIFICATION</scope>
    <source>
        <tissue evidence="23">Leaves</tissue>
    </source>
</reference>
<evidence type="ECO:0000256" key="12">
    <source>
        <dbReference type="ARBA" id="ARBA00023157"/>
    </source>
</evidence>
<dbReference type="InterPro" id="IPR008271">
    <property type="entry name" value="Ser/Thr_kinase_AS"/>
</dbReference>
<dbReference type="GeneID" id="113699619"/>
<keyword evidence="6" id="KW-0732">Signal</keyword>
<dbReference type="RefSeq" id="XP_027075792.2">
    <property type="nucleotide sequence ID" value="XM_027219991.2"/>
</dbReference>
<dbReference type="Gene3D" id="2.90.10.10">
    <property type="entry name" value="Bulb-type lectin domain"/>
    <property type="match status" value="2"/>
</dbReference>
<dbReference type="AlphaFoldDB" id="A0A6P6TD37"/>
<evidence type="ECO:0000256" key="16">
    <source>
        <dbReference type="ARBA" id="ARBA00048679"/>
    </source>
</evidence>
<evidence type="ECO:0000313" key="22">
    <source>
        <dbReference type="Proteomes" id="UP001652660"/>
    </source>
</evidence>
<dbReference type="Gene3D" id="3.30.200.20">
    <property type="entry name" value="Phosphorylase Kinase, domain 1"/>
    <property type="match status" value="1"/>
</dbReference>
<comment type="catalytic activity">
    <reaction evidence="15 17">
        <text>L-threonyl-[protein] + ATP = O-phospho-L-threonyl-[protein] + ADP + H(+)</text>
        <dbReference type="Rhea" id="RHEA:46608"/>
        <dbReference type="Rhea" id="RHEA-COMP:11060"/>
        <dbReference type="Rhea" id="RHEA-COMP:11605"/>
        <dbReference type="ChEBI" id="CHEBI:15378"/>
        <dbReference type="ChEBI" id="CHEBI:30013"/>
        <dbReference type="ChEBI" id="CHEBI:30616"/>
        <dbReference type="ChEBI" id="CHEBI:61977"/>
        <dbReference type="ChEBI" id="CHEBI:456216"/>
        <dbReference type="EC" id="2.7.11.1"/>
    </reaction>
</comment>
<dbReference type="GO" id="GO:0004674">
    <property type="term" value="F:protein serine/threonine kinase activity"/>
    <property type="evidence" value="ECO:0007669"/>
    <property type="project" value="UniProtKB-KW"/>
</dbReference>
<dbReference type="InterPro" id="IPR001245">
    <property type="entry name" value="Ser-Thr/Tyr_kinase_cat_dom"/>
</dbReference>
<keyword evidence="3" id="KW-0245">EGF-like domain</keyword>
<evidence type="ECO:0000256" key="9">
    <source>
        <dbReference type="ARBA" id="ARBA00022840"/>
    </source>
</evidence>
<accession>A0A6P6TD37</accession>
<feature type="transmembrane region" description="Helical" evidence="19">
    <location>
        <begin position="473"/>
        <end position="496"/>
    </location>
</feature>
<evidence type="ECO:0000256" key="11">
    <source>
        <dbReference type="ARBA" id="ARBA00023136"/>
    </source>
</evidence>
<dbReference type="Pfam" id="PF00954">
    <property type="entry name" value="S_locus_glycop"/>
    <property type="match status" value="1"/>
</dbReference>
<evidence type="ECO:0000256" key="1">
    <source>
        <dbReference type="ARBA" id="ARBA00004167"/>
    </source>
</evidence>
<comment type="subcellular location">
    <subcellularLocation>
        <location evidence="1">Membrane</location>
        <topology evidence="1">Single-pass membrane protein</topology>
    </subcellularLocation>
</comment>
<evidence type="ECO:0000256" key="3">
    <source>
        <dbReference type="ARBA" id="ARBA00022536"/>
    </source>
</evidence>
<reference evidence="22" key="1">
    <citation type="journal article" date="2025" name="Foods">
        <title>Unveiling the Microbial Signatures of Arabica Coffee Cherries: Insights into Ripeness Specific Diversity, Functional Traits, and Implications for Quality and Safety.</title>
        <authorList>
            <consortium name="RefSeq"/>
            <person name="Tenea G.N."/>
            <person name="Cifuentes V."/>
            <person name="Reyes P."/>
            <person name="Cevallos-Vallejos M."/>
        </authorList>
    </citation>
    <scope>NUCLEOTIDE SEQUENCE [LARGE SCALE GENOMIC DNA]</scope>
</reference>
<evidence type="ECO:0000256" key="15">
    <source>
        <dbReference type="ARBA" id="ARBA00047899"/>
    </source>
</evidence>
<dbReference type="PANTHER" id="PTHR47976:SF7">
    <property type="entry name" value="RECEPTOR-LIKE SERINE_THREONINE-PROTEIN KINASE"/>
    <property type="match status" value="1"/>
</dbReference>
<dbReference type="GO" id="GO:0016020">
    <property type="term" value="C:membrane"/>
    <property type="evidence" value="ECO:0007669"/>
    <property type="project" value="UniProtKB-SubCell"/>
</dbReference>
<evidence type="ECO:0000256" key="7">
    <source>
        <dbReference type="ARBA" id="ARBA00022741"/>
    </source>
</evidence>
<evidence type="ECO:0000259" key="20">
    <source>
        <dbReference type="PROSITE" id="PS50011"/>
    </source>
</evidence>
<dbReference type="InterPro" id="IPR000719">
    <property type="entry name" value="Prot_kinase_dom"/>
</dbReference>
<keyword evidence="2 17" id="KW-0723">Serine/threonine-protein kinase</keyword>
<evidence type="ECO:0000256" key="10">
    <source>
        <dbReference type="ARBA" id="ARBA00022989"/>
    </source>
</evidence>
<keyword evidence="7 17" id="KW-0547">Nucleotide-binding</keyword>
<keyword evidence="10 19" id="KW-1133">Transmembrane helix</keyword>
<evidence type="ECO:0000256" key="17">
    <source>
        <dbReference type="PIRNR" id="PIRNR000641"/>
    </source>
</evidence>
<evidence type="ECO:0000256" key="19">
    <source>
        <dbReference type="SAM" id="Phobius"/>
    </source>
</evidence>
<dbReference type="EC" id="2.7.11.1" evidence="17"/>
<dbReference type="InterPro" id="IPR011009">
    <property type="entry name" value="Kinase-like_dom_sf"/>
</dbReference>
<dbReference type="PROSITE" id="PS00108">
    <property type="entry name" value="PROTEIN_KINASE_ST"/>
    <property type="match status" value="1"/>
</dbReference>
<evidence type="ECO:0000256" key="8">
    <source>
        <dbReference type="ARBA" id="ARBA00022777"/>
    </source>
</evidence>
<keyword evidence="14" id="KW-0325">Glycoprotein</keyword>
<dbReference type="GO" id="GO:0048544">
    <property type="term" value="P:recognition of pollen"/>
    <property type="evidence" value="ECO:0007669"/>
    <property type="project" value="InterPro"/>
</dbReference>
<evidence type="ECO:0000256" key="2">
    <source>
        <dbReference type="ARBA" id="ARBA00022527"/>
    </source>
</evidence>
<feature type="transmembrane region" description="Helical" evidence="19">
    <location>
        <begin position="30"/>
        <end position="54"/>
    </location>
</feature>
<dbReference type="SMART" id="SM00108">
    <property type="entry name" value="B_lectin"/>
    <property type="match status" value="1"/>
</dbReference>
<comment type="similarity">
    <text evidence="17">Belongs to the protein kinase superfamily. Ser/Thr protein kinase family.</text>
</comment>
<proteinExistence type="inferred from homology"/>
<dbReference type="Gene3D" id="1.10.510.10">
    <property type="entry name" value="Transferase(Phosphotransferase) domain 1"/>
    <property type="match status" value="1"/>
</dbReference>
<dbReference type="InterPro" id="IPR001480">
    <property type="entry name" value="Bulb-type_lectin_dom"/>
</dbReference>
<feature type="domain" description="Bulb-type lectin" evidence="21">
    <location>
        <begin position="67"/>
        <end position="183"/>
    </location>
</feature>
<dbReference type="Proteomes" id="UP001652660">
    <property type="component" value="Chromosome 7c"/>
</dbReference>
<keyword evidence="13" id="KW-0675">Receptor</keyword>
<dbReference type="Pfam" id="PF01453">
    <property type="entry name" value="B_lectin"/>
    <property type="match status" value="1"/>
</dbReference>
<organism evidence="22 23">
    <name type="scientific">Coffea arabica</name>
    <name type="common">Arabian coffee</name>
    <dbReference type="NCBI Taxonomy" id="13443"/>
    <lineage>
        <taxon>Eukaryota</taxon>
        <taxon>Viridiplantae</taxon>
        <taxon>Streptophyta</taxon>
        <taxon>Embryophyta</taxon>
        <taxon>Tracheophyta</taxon>
        <taxon>Spermatophyta</taxon>
        <taxon>Magnoliopsida</taxon>
        <taxon>eudicotyledons</taxon>
        <taxon>Gunneridae</taxon>
        <taxon>Pentapetalae</taxon>
        <taxon>asterids</taxon>
        <taxon>lamiids</taxon>
        <taxon>Gentianales</taxon>
        <taxon>Rubiaceae</taxon>
        <taxon>Ixoroideae</taxon>
        <taxon>Gardenieae complex</taxon>
        <taxon>Bertiereae - Coffeeae clade</taxon>
        <taxon>Coffeeae</taxon>
        <taxon>Coffea</taxon>
    </lineage>
</organism>
<evidence type="ECO:0000256" key="13">
    <source>
        <dbReference type="ARBA" id="ARBA00023170"/>
    </source>
</evidence>
<dbReference type="SUPFAM" id="SSF51110">
    <property type="entry name" value="alpha-D-mannose-specific plant lectins"/>
    <property type="match status" value="2"/>
</dbReference>
<dbReference type="SUPFAM" id="SSF56112">
    <property type="entry name" value="Protein kinase-like (PK-like)"/>
    <property type="match status" value="1"/>
</dbReference>
<dbReference type="InterPro" id="IPR000858">
    <property type="entry name" value="S_locus_glycoprot_dom"/>
</dbReference>
<comment type="catalytic activity">
    <reaction evidence="16 17">
        <text>L-seryl-[protein] + ATP = O-phospho-L-seryl-[protein] + ADP + H(+)</text>
        <dbReference type="Rhea" id="RHEA:17989"/>
        <dbReference type="Rhea" id="RHEA-COMP:9863"/>
        <dbReference type="Rhea" id="RHEA-COMP:11604"/>
        <dbReference type="ChEBI" id="CHEBI:15378"/>
        <dbReference type="ChEBI" id="CHEBI:29999"/>
        <dbReference type="ChEBI" id="CHEBI:30616"/>
        <dbReference type="ChEBI" id="CHEBI:83421"/>
        <dbReference type="ChEBI" id="CHEBI:456216"/>
        <dbReference type="EC" id="2.7.11.1"/>
    </reaction>
</comment>
<dbReference type="PROSITE" id="PS50927">
    <property type="entry name" value="BULB_LECTIN"/>
    <property type="match status" value="2"/>
</dbReference>
<keyword evidence="9 17" id="KW-0067">ATP-binding</keyword>
<evidence type="ECO:0000256" key="6">
    <source>
        <dbReference type="ARBA" id="ARBA00022729"/>
    </source>
</evidence>
<dbReference type="CDD" id="cd14066">
    <property type="entry name" value="STKc_IRAK"/>
    <property type="match status" value="1"/>
</dbReference>
<dbReference type="SMART" id="SM00220">
    <property type="entry name" value="S_TKc"/>
    <property type="match status" value="1"/>
</dbReference>
<evidence type="ECO:0000256" key="4">
    <source>
        <dbReference type="ARBA" id="ARBA00022679"/>
    </source>
</evidence>
<dbReference type="InterPro" id="IPR017441">
    <property type="entry name" value="Protein_kinase_ATP_BS"/>
</dbReference>
<keyword evidence="8 17" id="KW-0418">Kinase</keyword>
<evidence type="ECO:0000256" key="5">
    <source>
        <dbReference type="ARBA" id="ARBA00022692"/>
    </source>
</evidence>
<dbReference type="InterPro" id="IPR051343">
    <property type="entry name" value="G-type_lectin_kinases/EP1-like"/>
</dbReference>
<evidence type="ECO:0000256" key="18">
    <source>
        <dbReference type="PROSITE-ProRule" id="PRU10141"/>
    </source>
</evidence>
<evidence type="ECO:0000256" key="14">
    <source>
        <dbReference type="ARBA" id="ARBA00023180"/>
    </source>
</evidence>
<dbReference type="GO" id="GO:0030246">
    <property type="term" value="F:carbohydrate binding"/>
    <property type="evidence" value="ECO:0007669"/>
    <property type="project" value="UniProtKB-KW"/>
</dbReference>
<keyword evidence="11 19" id="KW-0472">Membrane</keyword>
<sequence length="820" mass="91566">MPNLYATLIYIKKASAMKPSINRKARKKQFLFASIFQFPYMAAFLLFLLLSGFYSGIASQRRPLNITLGSSLAPTGNSSSWLSQSGLFASGFYQQRDGYAVGVFLAGIPQKTAVWTANRDSPIFSSNVSLILSTDGRLILQQPEGQNITVVYPSQPISSASMLESGNFVLYNSDKEIIWQSFEHPTNSLLPRQQLIAGQELISSASETDDSRGNFRLKMQKDGNLVQYPVGTGDVAENSYWTSTTDGDGPNMTLNLEDDAHLYLINSSVNIVKNISDGGHPKNEMIYLMKIDVDGIFRLYSHSIDQGGNWSIIWESSTDNCVPKGLCGFNAFCTKIDDLVECKCLPGFQFVNQGNWSLGCKSSFVPDSCSSTNSNVNYTIESLEHTAWDDSTFFRLETSTREDCAKACLEDCNCEAAFFKDGHCKKQKLPLTYGRRADDLNVALVKVGNPANNNEGVIQSSPQKNRKEEVRVYIAKIGISLAVFGVLISVVAGVYVHRNRAWGYKQILGKGNVEFVENVASRAFTFAELEQATNEFREELGKGAFGTVYKGILPNSNKVVAVKKLEKVLTEGEKEFQNEISVIGKTHHRNLVQLLGYCLDGAKRLLVYEYMSNGSLEKFLHKPENHPTWDERMKIACDIARGILYLHEECETQIIHCDIKPQNILMDESRCAKISDFGLAKLLKNDQTRTYTGVRGTRGYVAPEWFRNLRVTVKADVYSFGIVLLEIICCRKSVDCTSPESVAILEEWAYQCFEAGELYKLVGDQEVDDVRELERMVKIALWCVQDEPALRPSMKKVLLMLEGTVDIPDPPSLTSFLIAI</sequence>
<name>A0A6P6TD37_COFAR</name>
<dbReference type="OrthoDB" id="1154362at2759"/>
<feature type="domain" description="Protein kinase" evidence="20">
    <location>
        <begin position="534"/>
        <end position="817"/>
    </location>
</feature>
<evidence type="ECO:0000259" key="21">
    <source>
        <dbReference type="PROSITE" id="PS50927"/>
    </source>
</evidence>